<dbReference type="Gene3D" id="3.90.25.10">
    <property type="entry name" value="UDP-galactose 4-epimerase, domain 1"/>
    <property type="match status" value="1"/>
</dbReference>
<comment type="caution">
    <text evidence="2">The sequence shown here is derived from an EMBL/GenBank/DDBJ whole genome shotgun (WGS) entry which is preliminary data.</text>
</comment>
<dbReference type="PANTHER" id="PTHR43162:SF1">
    <property type="entry name" value="PRESTALK A DIFFERENTIATION PROTEIN A"/>
    <property type="match status" value="1"/>
</dbReference>
<evidence type="ECO:0000259" key="1">
    <source>
        <dbReference type="Pfam" id="PF13460"/>
    </source>
</evidence>
<protein>
    <submittedName>
        <fullName evidence="2">NAD-dependent epimerase/dehydratase family protein</fullName>
    </submittedName>
</protein>
<dbReference type="RefSeq" id="WP_116852663.1">
    <property type="nucleotide sequence ID" value="NZ_QTJV01000002.1"/>
</dbReference>
<dbReference type="OrthoDB" id="2149806at2"/>
<name>A0A3E1P4S7_9BACT</name>
<organism evidence="2 3">
    <name type="scientific">Chitinophaga silvisoli</name>
    <dbReference type="NCBI Taxonomy" id="2291814"/>
    <lineage>
        <taxon>Bacteria</taxon>
        <taxon>Pseudomonadati</taxon>
        <taxon>Bacteroidota</taxon>
        <taxon>Chitinophagia</taxon>
        <taxon>Chitinophagales</taxon>
        <taxon>Chitinophagaceae</taxon>
        <taxon>Chitinophaga</taxon>
    </lineage>
</organism>
<proteinExistence type="predicted"/>
<evidence type="ECO:0000313" key="2">
    <source>
        <dbReference type="EMBL" id="RFM35181.1"/>
    </source>
</evidence>
<dbReference type="Proteomes" id="UP000261174">
    <property type="component" value="Unassembled WGS sequence"/>
</dbReference>
<dbReference type="AlphaFoldDB" id="A0A3E1P4S7"/>
<feature type="domain" description="NAD(P)-binding" evidence="1">
    <location>
        <begin position="7"/>
        <end position="153"/>
    </location>
</feature>
<dbReference type="EMBL" id="QTJV01000002">
    <property type="protein sequence ID" value="RFM35181.1"/>
    <property type="molecule type" value="Genomic_DNA"/>
</dbReference>
<sequence length="299" mass="32264">MKIVLTGSIGHIGLPLAQLLTQQGHELTIISSKEDRANAIRALGATPAVGAIEDVDFLTKTFTGADLVYTMIPPIVNYFDPTVDLFAECQKVADNFTKAIKQAGVKRVIHLSSIGAHLEHGSGLIKLHYNVEQALNTLADTDITFMRPVGFYYNLYAYIGLIKQQGVIAANTGGDDIATLVAPSDIAAAIADEISLPVAHRRVRYVVSDELTCNEVARILGEAIGKPDLQWVTLTNEQYLQGLIAAGMQPAIAAGMVEMYASVHEGILSADYFKNRPAEFGKVKVKDFAKDFAVAYAAK</sequence>
<dbReference type="InterPro" id="IPR036291">
    <property type="entry name" value="NAD(P)-bd_dom_sf"/>
</dbReference>
<dbReference type="Gene3D" id="3.40.50.720">
    <property type="entry name" value="NAD(P)-binding Rossmann-like Domain"/>
    <property type="match status" value="1"/>
</dbReference>
<gene>
    <name evidence="2" type="ORF">DXN04_07245</name>
</gene>
<dbReference type="Pfam" id="PF13460">
    <property type="entry name" value="NAD_binding_10"/>
    <property type="match status" value="1"/>
</dbReference>
<keyword evidence="3" id="KW-1185">Reference proteome</keyword>
<dbReference type="InterPro" id="IPR016040">
    <property type="entry name" value="NAD(P)-bd_dom"/>
</dbReference>
<accession>A0A3E1P4S7</accession>
<dbReference type="SUPFAM" id="SSF51735">
    <property type="entry name" value="NAD(P)-binding Rossmann-fold domains"/>
    <property type="match status" value="1"/>
</dbReference>
<dbReference type="PANTHER" id="PTHR43162">
    <property type="match status" value="1"/>
</dbReference>
<evidence type="ECO:0000313" key="3">
    <source>
        <dbReference type="Proteomes" id="UP000261174"/>
    </source>
</evidence>
<reference evidence="2 3" key="1">
    <citation type="submission" date="2018-08" db="EMBL/GenBank/DDBJ databases">
        <title>Chitinophaga sp. K20C18050901, a novel bacterium isolated from forest soil.</title>
        <authorList>
            <person name="Wang C."/>
        </authorList>
    </citation>
    <scope>NUCLEOTIDE SEQUENCE [LARGE SCALE GENOMIC DNA]</scope>
    <source>
        <strain evidence="2 3">K20C18050901</strain>
    </source>
</reference>
<dbReference type="InterPro" id="IPR051604">
    <property type="entry name" value="Ergot_Alk_Oxidoreductase"/>
</dbReference>